<keyword evidence="3" id="KW-0964">Secreted</keyword>
<dbReference type="AlphaFoldDB" id="A0AAD9G0F2"/>
<protein>
    <recommendedName>
        <fullName evidence="4">Crinkler effector protein N-terminal domain-containing protein</fullName>
    </recommendedName>
</protein>
<proteinExistence type="predicted"/>
<evidence type="ECO:0000256" key="3">
    <source>
        <dbReference type="ARBA" id="ARBA00022525"/>
    </source>
</evidence>
<evidence type="ECO:0000313" key="6">
    <source>
        <dbReference type="Proteomes" id="UP001259832"/>
    </source>
</evidence>
<comment type="subcellular location">
    <subcellularLocation>
        <location evidence="1">Host cell</location>
    </subcellularLocation>
    <subcellularLocation>
        <location evidence="2">Secreted</location>
    </subcellularLocation>
</comment>
<dbReference type="InterPro" id="IPR045379">
    <property type="entry name" value="Crinkler_N"/>
</dbReference>
<evidence type="ECO:0000259" key="4">
    <source>
        <dbReference type="Pfam" id="PF20147"/>
    </source>
</evidence>
<dbReference type="Pfam" id="PF20147">
    <property type="entry name" value="Crinkler"/>
    <property type="match status" value="1"/>
</dbReference>
<comment type="caution">
    <text evidence="5">The sequence shown here is derived from an EMBL/GenBank/DDBJ whole genome shotgun (WGS) entry which is preliminary data.</text>
</comment>
<dbReference type="GO" id="GO:0043657">
    <property type="term" value="C:host cell"/>
    <property type="evidence" value="ECO:0007669"/>
    <property type="project" value="UniProtKB-SubCell"/>
</dbReference>
<accession>A0AAD9G0F2</accession>
<feature type="domain" description="Crinkler effector protein N-terminal" evidence="4">
    <location>
        <begin position="2"/>
        <end position="124"/>
    </location>
</feature>
<reference evidence="5" key="1">
    <citation type="submission" date="2023-08" db="EMBL/GenBank/DDBJ databases">
        <title>Reference Genome Resource for the Citrus Pathogen Phytophthora citrophthora.</title>
        <authorList>
            <person name="Moller H."/>
            <person name="Coetzee B."/>
            <person name="Rose L.J."/>
            <person name="Van Niekerk J.M."/>
        </authorList>
    </citation>
    <scope>NUCLEOTIDE SEQUENCE</scope>
    <source>
        <strain evidence="5">STE-U-9442</strain>
    </source>
</reference>
<dbReference type="Proteomes" id="UP001259832">
    <property type="component" value="Unassembled WGS sequence"/>
</dbReference>
<sequence length="446" mass="49212">MVKLFCAVVGVAGSAFEVDIAEDASVSALKEAIKNKKKNALDGVDPDDLQLFLAKKKTDKGKGKGPWLVTNEVESGWRDTSDLKPLNAAATLNLYGLSETGVHPEVAFTEDDADAGRMPVHVLVVVPEETGGSVREASRMDILVENFQKLNDKLDKTVLGKRKVCHSSASSSLLDDLHVRVVASRAAEFKTEKHIDPYAWQYVVDDRGRNIKLTEEQNCEGYREYVEVNLRDVLKRNELCVYGVEKEEDILSVDVPGHNIKLSGRTDLIVLSDQVLKYPHELKLLPGVRLIIEVKVKVEPRSIPQAVSELVALDIMTARPVMALLTDFVNHWEFFWVVDPTENEGTINSVTISDPSEAFAVIRTVLDQSPSAGAEADITLPCFQEPIKRQKISRILASIGEGGGTSIRESIERYYDIASMLGPDIQMARAVASQITRSIPTLSYLS</sequence>
<evidence type="ECO:0000256" key="2">
    <source>
        <dbReference type="ARBA" id="ARBA00004613"/>
    </source>
</evidence>
<dbReference type="GO" id="GO:0005576">
    <property type="term" value="C:extracellular region"/>
    <property type="evidence" value="ECO:0007669"/>
    <property type="project" value="UniProtKB-SubCell"/>
</dbReference>
<organism evidence="5 6">
    <name type="scientific">Phytophthora citrophthora</name>
    <dbReference type="NCBI Taxonomy" id="4793"/>
    <lineage>
        <taxon>Eukaryota</taxon>
        <taxon>Sar</taxon>
        <taxon>Stramenopiles</taxon>
        <taxon>Oomycota</taxon>
        <taxon>Peronosporomycetes</taxon>
        <taxon>Peronosporales</taxon>
        <taxon>Peronosporaceae</taxon>
        <taxon>Phytophthora</taxon>
    </lineage>
</organism>
<gene>
    <name evidence="5" type="ORF">P3T76_015147</name>
</gene>
<keyword evidence="6" id="KW-1185">Reference proteome</keyword>
<evidence type="ECO:0000313" key="5">
    <source>
        <dbReference type="EMBL" id="KAK1929395.1"/>
    </source>
</evidence>
<evidence type="ECO:0000256" key="1">
    <source>
        <dbReference type="ARBA" id="ARBA00004340"/>
    </source>
</evidence>
<dbReference type="EMBL" id="JASMQC010000049">
    <property type="protein sequence ID" value="KAK1929395.1"/>
    <property type="molecule type" value="Genomic_DNA"/>
</dbReference>
<name>A0AAD9G0F2_9STRA</name>